<proteinExistence type="predicted"/>
<dbReference type="Proteomes" id="UP000053617">
    <property type="component" value="Unassembled WGS sequence"/>
</dbReference>
<dbReference type="AlphaFoldDB" id="A0A0D2IV69"/>
<name>A0A0D2IV69_9EURO</name>
<reference evidence="2 3" key="1">
    <citation type="submission" date="2015-01" db="EMBL/GenBank/DDBJ databases">
        <title>The Genome Sequence of Rhinocladiella mackenzie CBS 650.93.</title>
        <authorList>
            <consortium name="The Broad Institute Genomics Platform"/>
            <person name="Cuomo C."/>
            <person name="de Hoog S."/>
            <person name="Gorbushina A."/>
            <person name="Stielow B."/>
            <person name="Teixiera M."/>
            <person name="Abouelleil A."/>
            <person name="Chapman S.B."/>
            <person name="Priest M."/>
            <person name="Young S.K."/>
            <person name="Wortman J."/>
            <person name="Nusbaum C."/>
            <person name="Birren B."/>
        </authorList>
    </citation>
    <scope>NUCLEOTIDE SEQUENCE [LARGE SCALE GENOMIC DNA]</scope>
    <source>
        <strain evidence="2 3">CBS 650.93</strain>
    </source>
</reference>
<feature type="region of interest" description="Disordered" evidence="1">
    <location>
        <begin position="1"/>
        <end position="21"/>
    </location>
</feature>
<organism evidence="2 3">
    <name type="scientific">Rhinocladiella mackenziei CBS 650.93</name>
    <dbReference type="NCBI Taxonomy" id="1442369"/>
    <lineage>
        <taxon>Eukaryota</taxon>
        <taxon>Fungi</taxon>
        <taxon>Dikarya</taxon>
        <taxon>Ascomycota</taxon>
        <taxon>Pezizomycotina</taxon>
        <taxon>Eurotiomycetes</taxon>
        <taxon>Chaetothyriomycetidae</taxon>
        <taxon>Chaetothyriales</taxon>
        <taxon>Herpotrichiellaceae</taxon>
        <taxon>Rhinocladiella</taxon>
    </lineage>
</organism>
<dbReference type="VEuPathDB" id="FungiDB:Z518_09665"/>
<dbReference type="HOGENOM" id="CLU_1603652_0_0_1"/>
<evidence type="ECO:0000313" key="3">
    <source>
        <dbReference type="Proteomes" id="UP000053617"/>
    </source>
</evidence>
<gene>
    <name evidence="2" type="ORF">Z518_09665</name>
</gene>
<sequence>MSKQNVGIEVTDGPRRAGHSSKGRCDVALDVVVVKNDVVDVVQLSAEVVEDVLLSVVEVNVEDAVVLSVADDPGTVVLELDEDIEPSIEPIPKLDDDHKVVVSRVADDLDEEVVDPSIGPTSKLENDDAVELSLVDEVEVGAEVEVLKLDEDGVGSTNRSGTEAWR</sequence>
<evidence type="ECO:0000256" key="1">
    <source>
        <dbReference type="SAM" id="MobiDB-lite"/>
    </source>
</evidence>
<evidence type="ECO:0000313" key="2">
    <source>
        <dbReference type="EMBL" id="KIX00600.1"/>
    </source>
</evidence>
<dbReference type="RefSeq" id="XP_013267736.1">
    <property type="nucleotide sequence ID" value="XM_013412282.1"/>
</dbReference>
<dbReference type="GeneID" id="25297736"/>
<keyword evidence="3" id="KW-1185">Reference proteome</keyword>
<protein>
    <submittedName>
        <fullName evidence="2">Rhinocladiella mackenziei CBS 650.93 unplaced genomic scaffold supercont1.8, whole genome shotgun sequence</fullName>
    </submittedName>
</protein>
<accession>A0A0D2IV69</accession>
<dbReference type="EMBL" id="KN847482">
    <property type="protein sequence ID" value="KIX00600.1"/>
    <property type="molecule type" value="Genomic_DNA"/>
</dbReference>